<feature type="compositionally biased region" description="Low complexity" evidence="4">
    <location>
        <begin position="458"/>
        <end position="502"/>
    </location>
</feature>
<evidence type="ECO:0000313" key="8">
    <source>
        <dbReference type="Proteomes" id="UP000669179"/>
    </source>
</evidence>
<feature type="domain" description="Protein kinase" evidence="6">
    <location>
        <begin position="1"/>
        <end position="256"/>
    </location>
</feature>
<feature type="compositionally biased region" description="Low complexity" evidence="4">
    <location>
        <begin position="534"/>
        <end position="557"/>
    </location>
</feature>
<proteinExistence type="inferred from homology"/>
<dbReference type="InterPro" id="IPR051931">
    <property type="entry name" value="PAK3-like"/>
</dbReference>
<feature type="region of interest" description="Disordered" evidence="4">
    <location>
        <begin position="267"/>
        <end position="686"/>
    </location>
</feature>
<comment type="similarity">
    <text evidence="1">Belongs to the protein kinase superfamily. STE Ser/Thr protein kinase family. STE20 subfamily.</text>
</comment>
<feature type="compositionally biased region" description="Polar residues" evidence="4">
    <location>
        <begin position="655"/>
        <end position="667"/>
    </location>
</feature>
<evidence type="ECO:0000256" key="3">
    <source>
        <dbReference type="ARBA" id="ARBA00022840"/>
    </source>
</evidence>
<feature type="compositionally biased region" description="Low complexity" evidence="4">
    <location>
        <begin position="441"/>
        <end position="450"/>
    </location>
</feature>
<keyword evidence="7" id="KW-0418">Kinase</keyword>
<dbReference type="Pfam" id="PF00069">
    <property type="entry name" value="Pkinase"/>
    <property type="match status" value="1"/>
</dbReference>
<dbReference type="GO" id="GO:0004672">
    <property type="term" value="F:protein kinase activity"/>
    <property type="evidence" value="ECO:0007669"/>
    <property type="project" value="InterPro"/>
</dbReference>
<dbReference type="SUPFAM" id="SSF56112">
    <property type="entry name" value="Protein kinase-like (PK-like)"/>
    <property type="match status" value="1"/>
</dbReference>
<name>A0A939T8U1_9ACTN</name>
<keyword evidence="7" id="KW-0808">Transferase</keyword>
<feature type="compositionally biased region" description="Polar residues" evidence="4">
    <location>
        <begin position="604"/>
        <end position="625"/>
    </location>
</feature>
<protein>
    <submittedName>
        <fullName evidence="7">Protein kinase</fullName>
    </submittedName>
</protein>
<keyword evidence="5" id="KW-1133">Transmembrane helix</keyword>
<reference evidence="7" key="1">
    <citation type="submission" date="2021-03" db="EMBL/GenBank/DDBJ databases">
        <authorList>
            <person name="Kanchanasin P."/>
            <person name="Saeng-In P."/>
            <person name="Phongsopitanun W."/>
            <person name="Yuki M."/>
            <person name="Kudo T."/>
            <person name="Ohkuma M."/>
            <person name="Tanasupawat S."/>
        </authorList>
    </citation>
    <scope>NUCLEOTIDE SEQUENCE</scope>
    <source>
        <strain evidence="7">GKU 128</strain>
    </source>
</reference>
<evidence type="ECO:0000259" key="6">
    <source>
        <dbReference type="PROSITE" id="PS50011"/>
    </source>
</evidence>
<keyword evidence="2" id="KW-0547">Nucleotide-binding</keyword>
<comment type="caution">
    <text evidence="7">The sequence shown here is derived from an EMBL/GenBank/DDBJ whole genome shotgun (WGS) entry which is preliminary data.</text>
</comment>
<feature type="compositionally biased region" description="Low complexity" evidence="4">
    <location>
        <begin position="353"/>
        <end position="388"/>
    </location>
</feature>
<keyword evidence="5" id="KW-0812">Transmembrane</keyword>
<feature type="compositionally biased region" description="Low complexity" evidence="4">
    <location>
        <begin position="396"/>
        <end position="411"/>
    </location>
</feature>
<dbReference type="Gene3D" id="1.10.510.10">
    <property type="entry name" value="Transferase(Phosphotransferase) domain 1"/>
    <property type="match status" value="1"/>
</dbReference>
<feature type="compositionally biased region" description="Low complexity" evidence="4">
    <location>
        <begin position="323"/>
        <end position="343"/>
    </location>
</feature>
<organism evidence="7 8">
    <name type="scientific">Actinomadura barringtoniae</name>
    <dbReference type="NCBI Taxonomy" id="1427535"/>
    <lineage>
        <taxon>Bacteria</taxon>
        <taxon>Bacillati</taxon>
        <taxon>Actinomycetota</taxon>
        <taxon>Actinomycetes</taxon>
        <taxon>Streptosporangiales</taxon>
        <taxon>Thermomonosporaceae</taxon>
        <taxon>Actinomadura</taxon>
    </lineage>
</organism>
<feature type="compositionally biased region" description="Pro residues" evidence="4">
    <location>
        <begin position="294"/>
        <end position="317"/>
    </location>
</feature>
<evidence type="ECO:0000256" key="4">
    <source>
        <dbReference type="SAM" id="MobiDB-lite"/>
    </source>
</evidence>
<feature type="compositionally biased region" description="Low complexity" evidence="4">
    <location>
        <begin position="568"/>
        <end position="603"/>
    </location>
</feature>
<dbReference type="PANTHER" id="PTHR45832:SF22">
    <property type="entry name" value="SERINE_THREONINE-PROTEIN KINASE SAMKA-RELATED"/>
    <property type="match status" value="1"/>
</dbReference>
<dbReference type="GO" id="GO:0005524">
    <property type="term" value="F:ATP binding"/>
    <property type="evidence" value="ECO:0007669"/>
    <property type="project" value="UniProtKB-KW"/>
</dbReference>
<dbReference type="InterPro" id="IPR011009">
    <property type="entry name" value="Kinase-like_dom_sf"/>
</dbReference>
<keyword evidence="8" id="KW-1185">Reference proteome</keyword>
<keyword evidence="5" id="KW-0472">Membrane</keyword>
<dbReference type="EMBL" id="JAGEOJ010000021">
    <property type="protein sequence ID" value="MBO2453534.1"/>
    <property type="molecule type" value="Genomic_DNA"/>
</dbReference>
<evidence type="ECO:0000313" key="7">
    <source>
        <dbReference type="EMBL" id="MBO2453534.1"/>
    </source>
</evidence>
<dbReference type="Proteomes" id="UP000669179">
    <property type="component" value="Unassembled WGS sequence"/>
</dbReference>
<dbReference type="PROSITE" id="PS00108">
    <property type="entry name" value="PROTEIN_KINASE_ST"/>
    <property type="match status" value="1"/>
</dbReference>
<feature type="transmembrane region" description="Helical" evidence="5">
    <location>
        <begin position="693"/>
        <end position="715"/>
    </location>
</feature>
<dbReference type="InterPro" id="IPR000719">
    <property type="entry name" value="Prot_kinase_dom"/>
</dbReference>
<evidence type="ECO:0000256" key="5">
    <source>
        <dbReference type="SAM" id="Phobius"/>
    </source>
</evidence>
<sequence>MGKLGAGGQGTVYLGRAPGDGTLVAIKVLHVDLHTSEAERSAFGRELAAARRVAPFCTAQILGGDLEGDPAYVVSEYVEGMSLQQVVQTEGPRRGNDLHRLSVATATALAAIHEAGIVHRDFKPANVLIGRDGPRVIDFGIARLNESTTTTMGRVIGTPAYMSPEQAAGARVGAPTDVFAWGGVMTYAALGRPAFGGGPLAAVINRIAQSEPDLGELSGFMRELILSCLSKDPTRRPTAHQLLMRLIGATGSPPPLAEVAEHLAADTSPVRPVPPDHRPPTARNVTLPSAEHPQTPPRRPSQHKPAPPTPDPQAPPSPHDHAPASSLASGQPTTPAPTTSAPRTPAPNEPGRNTPAPNTPASSTSAPNSPAPGTSAPSVPAPSVSGPGVPAPGVPAPGVSGPSVSDPGVPASDPPAPSAPPGTSAPRTLTSSAPVPNELGPSAPASNAPAPSEPGPSAPASNAPGAPASKAPDPSASSTSAPRLNAPNAPGLNAPAPGASAPRTPGHNEPGHSAPASDAAGPRTPAPSAPAPNKPGSSAPAPSAPTSRAPATRALTPNEPGPHEHASRAPASRAPAIGASGPSASDEWTPASGGTSSPSSTGALGQSPTDSSTSWPSGVPNSSSQATGTPGAGVPGADVSGQPAYEAYGSRASRETGSPEPSTQGTGQRWPAPPPDRRVAGAPREQPPLKRKALAFVGVAGVVLIALVSGGVFTVQQLRSGYYVGQENGKVVLYRGTNQKVPLIDLSRKADAEEQPNPPIMVSDLPYGKQQAVKDTFVVKGPQSIEDLKAQVCKYSLRSESGKVIIERGQGQGNCQVFKVQDSAIRLDELPGPDADGVRNGAFSFIGLKGAIDKLAELGAHKTACKNGDPSVRGCPSAGN</sequence>
<dbReference type="PROSITE" id="PS50011">
    <property type="entry name" value="PROTEIN_KINASE_DOM"/>
    <property type="match status" value="1"/>
</dbReference>
<gene>
    <name evidence="7" type="ORF">J4573_41045</name>
</gene>
<dbReference type="Gene3D" id="3.30.200.20">
    <property type="entry name" value="Phosphorylase Kinase, domain 1"/>
    <property type="match status" value="1"/>
</dbReference>
<feature type="compositionally biased region" description="Pro residues" evidence="4">
    <location>
        <begin position="524"/>
        <end position="533"/>
    </location>
</feature>
<evidence type="ECO:0000256" key="2">
    <source>
        <dbReference type="ARBA" id="ARBA00022741"/>
    </source>
</evidence>
<dbReference type="CDD" id="cd14014">
    <property type="entry name" value="STKc_PknB_like"/>
    <property type="match status" value="1"/>
</dbReference>
<dbReference type="InterPro" id="IPR008271">
    <property type="entry name" value="Ser/Thr_kinase_AS"/>
</dbReference>
<accession>A0A939T8U1</accession>
<keyword evidence="3" id="KW-0067">ATP-binding</keyword>
<dbReference type="AlphaFoldDB" id="A0A939T8U1"/>
<dbReference type="PANTHER" id="PTHR45832">
    <property type="entry name" value="SERINE/THREONINE-PROTEIN KINASE SAMKA-RELATED-RELATED"/>
    <property type="match status" value="1"/>
</dbReference>
<evidence type="ECO:0000256" key="1">
    <source>
        <dbReference type="ARBA" id="ARBA00008874"/>
    </source>
</evidence>